<comment type="caution">
    <text evidence="1">The sequence shown here is derived from an EMBL/GenBank/DDBJ whole genome shotgun (WGS) entry which is preliminary data.</text>
</comment>
<dbReference type="Gene3D" id="3.40.50.1820">
    <property type="entry name" value="alpha/beta hydrolase"/>
    <property type="match status" value="1"/>
</dbReference>
<protein>
    <recommendedName>
        <fullName evidence="3">Alpha/beta hydrolase family protein</fullName>
    </recommendedName>
</protein>
<evidence type="ECO:0000313" key="1">
    <source>
        <dbReference type="EMBL" id="MBB4688203.1"/>
    </source>
</evidence>
<evidence type="ECO:0000313" key="2">
    <source>
        <dbReference type="Proteomes" id="UP000581769"/>
    </source>
</evidence>
<dbReference type="SUPFAM" id="SSF53474">
    <property type="entry name" value="alpha/beta-Hydrolases"/>
    <property type="match status" value="1"/>
</dbReference>
<dbReference type="AlphaFoldDB" id="A0A840J2V0"/>
<name>A0A840J2V0_9PSEU</name>
<dbReference type="EMBL" id="JACHMG010000001">
    <property type="protein sequence ID" value="MBB4688203.1"/>
    <property type="molecule type" value="Genomic_DNA"/>
</dbReference>
<reference evidence="1 2" key="1">
    <citation type="submission" date="2020-08" db="EMBL/GenBank/DDBJ databases">
        <title>Sequencing the genomes of 1000 actinobacteria strains.</title>
        <authorList>
            <person name="Klenk H.-P."/>
        </authorList>
    </citation>
    <scope>NUCLEOTIDE SEQUENCE [LARGE SCALE GENOMIC DNA]</scope>
    <source>
        <strain evidence="1 2">DSM 45859</strain>
    </source>
</reference>
<evidence type="ECO:0008006" key="3">
    <source>
        <dbReference type="Google" id="ProtNLM"/>
    </source>
</evidence>
<keyword evidence="2" id="KW-1185">Reference proteome</keyword>
<organism evidence="1 2">
    <name type="scientific">Amycolatopsis jiangsuensis</name>
    <dbReference type="NCBI Taxonomy" id="1181879"/>
    <lineage>
        <taxon>Bacteria</taxon>
        <taxon>Bacillati</taxon>
        <taxon>Actinomycetota</taxon>
        <taxon>Actinomycetes</taxon>
        <taxon>Pseudonocardiales</taxon>
        <taxon>Pseudonocardiaceae</taxon>
        <taxon>Amycolatopsis</taxon>
    </lineage>
</organism>
<dbReference type="InterPro" id="IPR029058">
    <property type="entry name" value="AB_hydrolase_fold"/>
</dbReference>
<proteinExistence type="predicted"/>
<accession>A0A840J2V0</accession>
<dbReference type="Proteomes" id="UP000581769">
    <property type="component" value="Unassembled WGS sequence"/>
</dbReference>
<gene>
    <name evidence="1" type="ORF">BJY18_005688</name>
</gene>
<sequence length="122" mass="13258">MPRELAEELEGEHDEGMSAAMLALYRSAVPNLHADWGTQLPARMPAPGLVLSPNGHPFNEAEQTEEMAAKVGAQLAVLEGLGHSWMVTHPATVAPILTTFWNAQAEQQAEHHERSAVPSMEQ</sequence>